<dbReference type="Proteomes" id="UP001567538">
    <property type="component" value="Unassembled WGS sequence"/>
</dbReference>
<evidence type="ECO:0000313" key="3">
    <source>
        <dbReference type="Proteomes" id="UP001567538"/>
    </source>
</evidence>
<dbReference type="EMBL" id="JBEAFC010000008">
    <property type="protein sequence ID" value="KAL1545346.1"/>
    <property type="molecule type" value="Genomic_DNA"/>
</dbReference>
<evidence type="ECO:0000256" key="1">
    <source>
        <dbReference type="SAM" id="MobiDB-lite"/>
    </source>
</evidence>
<accession>A0ABD1GMI3</accession>
<protein>
    <submittedName>
        <fullName evidence="2">Uncharacterized protein</fullName>
    </submittedName>
</protein>
<keyword evidence="3" id="KW-1185">Reference proteome</keyword>
<gene>
    <name evidence="2" type="ORF">AAHA92_22086</name>
</gene>
<reference evidence="2 3" key="1">
    <citation type="submission" date="2024-06" db="EMBL/GenBank/DDBJ databases">
        <title>A chromosome level genome sequence of Diviner's sage (Salvia divinorum).</title>
        <authorList>
            <person name="Ford S.A."/>
            <person name="Ro D.-K."/>
            <person name="Ness R.W."/>
            <person name="Phillips M.A."/>
        </authorList>
    </citation>
    <scope>NUCLEOTIDE SEQUENCE [LARGE SCALE GENOMIC DNA]</scope>
    <source>
        <strain evidence="2">SAF-2024a</strain>
        <tissue evidence="2">Leaf</tissue>
    </source>
</reference>
<comment type="caution">
    <text evidence="2">The sequence shown here is derived from an EMBL/GenBank/DDBJ whole genome shotgun (WGS) entry which is preliminary data.</text>
</comment>
<feature type="region of interest" description="Disordered" evidence="1">
    <location>
        <begin position="1"/>
        <end position="27"/>
    </location>
</feature>
<organism evidence="2 3">
    <name type="scientific">Salvia divinorum</name>
    <name type="common">Maria pastora</name>
    <name type="synonym">Diviner's sage</name>
    <dbReference type="NCBI Taxonomy" id="28513"/>
    <lineage>
        <taxon>Eukaryota</taxon>
        <taxon>Viridiplantae</taxon>
        <taxon>Streptophyta</taxon>
        <taxon>Embryophyta</taxon>
        <taxon>Tracheophyta</taxon>
        <taxon>Spermatophyta</taxon>
        <taxon>Magnoliopsida</taxon>
        <taxon>eudicotyledons</taxon>
        <taxon>Gunneridae</taxon>
        <taxon>Pentapetalae</taxon>
        <taxon>asterids</taxon>
        <taxon>lamiids</taxon>
        <taxon>Lamiales</taxon>
        <taxon>Lamiaceae</taxon>
        <taxon>Nepetoideae</taxon>
        <taxon>Mentheae</taxon>
        <taxon>Salviinae</taxon>
        <taxon>Salvia</taxon>
        <taxon>Salvia subgen. Calosphace</taxon>
    </lineage>
</organism>
<proteinExistence type="predicted"/>
<evidence type="ECO:0000313" key="2">
    <source>
        <dbReference type="EMBL" id="KAL1545346.1"/>
    </source>
</evidence>
<dbReference type="AlphaFoldDB" id="A0ABD1GMI3"/>
<name>A0ABD1GMI3_SALDI</name>
<sequence>MKNRRLLESLVASPTPPPVSTAPPRRFTTHRDNFLPTSLIINLHTGAIFQRLQLLILQLALYYEIAKVRAQVDKQAAALLE</sequence>